<dbReference type="Proteomes" id="UP001363151">
    <property type="component" value="Unassembled WGS sequence"/>
</dbReference>
<evidence type="ECO:0000256" key="7">
    <source>
        <dbReference type="ARBA" id="ARBA00044975"/>
    </source>
</evidence>
<feature type="compositionally biased region" description="Basic and acidic residues" evidence="8">
    <location>
        <begin position="188"/>
        <end position="204"/>
    </location>
</feature>
<evidence type="ECO:0000256" key="2">
    <source>
        <dbReference type="ARBA" id="ARBA00022679"/>
    </source>
</evidence>
<dbReference type="Gene3D" id="3.30.70.270">
    <property type="match status" value="1"/>
</dbReference>
<dbReference type="SUPFAM" id="SSF100879">
    <property type="entry name" value="Lesion bypass DNA polymerase (Y-family), little finger domain"/>
    <property type="match status" value="1"/>
</dbReference>
<dbReference type="InterPro" id="IPR017961">
    <property type="entry name" value="DNA_pol_Y-fam_little_finger"/>
</dbReference>
<dbReference type="InterPro" id="IPR036775">
    <property type="entry name" value="DNA_pol_Y-fam_lit_finger_sf"/>
</dbReference>
<evidence type="ECO:0000259" key="9">
    <source>
        <dbReference type="PROSITE" id="PS50173"/>
    </source>
</evidence>
<dbReference type="InterPro" id="IPR043128">
    <property type="entry name" value="Rev_trsase/Diguanyl_cyclase"/>
</dbReference>
<evidence type="ECO:0000256" key="3">
    <source>
        <dbReference type="ARBA" id="ARBA00022723"/>
    </source>
</evidence>
<feature type="region of interest" description="Disordered" evidence="8">
    <location>
        <begin position="169"/>
        <end position="205"/>
    </location>
</feature>
<keyword evidence="6" id="KW-0539">Nucleus</keyword>
<dbReference type="Gene3D" id="3.40.1170.60">
    <property type="match status" value="1"/>
</dbReference>
<feature type="region of interest" description="Disordered" evidence="8">
    <location>
        <begin position="475"/>
        <end position="497"/>
    </location>
</feature>
<evidence type="ECO:0000313" key="10">
    <source>
        <dbReference type="EMBL" id="KAK7242015.1"/>
    </source>
</evidence>
<evidence type="ECO:0000256" key="8">
    <source>
        <dbReference type="SAM" id="MobiDB-lite"/>
    </source>
</evidence>
<evidence type="ECO:0000313" key="11">
    <source>
        <dbReference type="Proteomes" id="UP001363151"/>
    </source>
</evidence>
<keyword evidence="5" id="KW-0234">DNA repair</keyword>
<keyword evidence="11" id="KW-1185">Reference proteome</keyword>
<dbReference type="InterPro" id="IPR001126">
    <property type="entry name" value="UmuC"/>
</dbReference>
<accession>A0ABR1G0I1</accession>
<dbReference type="PROSITE" id="PS50173">
    <property type="entry name" value="UMUC"/>
    <property type="match status" value="1"/>
</dbReference>
<keyword evidence="3" id="KW-0479">Metal-binding</keyword>
<comment type="caution">
    <text evidence="10">The sequence shown here is derived from an EMBL/GenBank/DDBJ whole genome shotgun (WGS) entry which is preliminary data.</text>
</comment>
<evidence type="ECO:0000256" key="4">
    <source>
        <dbReference type="ARBA" id="ARBA00022763"/>
    </source>
</evidence>
<dbReference type="PANTHER" id="PTHR45873:SF1">
    <property type="entry name" value="DNA POLYMERASE ETA"/>
    <property type="match status" value="1"/>
</dbReference>
<evidence type="ECO:0000256" key="1">
    <source>
        <dbReference type="ARBA" id="ARBA00004123"/>
    </source>
</evidence>
<reference evidence="10 11" key="1">
    <citation type="submission" date="2024-03" db="EMBL/GenBank/DDBJ databases">
        <title>Aureococcus anophagefferens CCMP1851 and Kratosvirus quantuckense: Draft genome of a second virus-susceptible host strain in the model system.</title>
        <authorList>
            <person name="Chase E."/>
            <person name="Truchon A.R."/>
            <person name="Schepens W."/>
            <person name="Wilhelm S.W."/>
        </authorList>
    </citation>
    <scope>NUCLEOTIDE SEQUENCE [LARGE SCALE GENOMIC DNA]</scope>
    <source>
        <strain evidence="10 11">CCMP1851</strain>
    </source>
</reference>
<sequence length="555" mass="59059">MASTQACVGFIDMDCFYVAVERARDPSLDGLPVAVCQYESWQKDTKTLTASDDRRVTSGGSGLIAVSYEARAAGVKRQMQAGQARKACPRLVTVQVPTEHGKANMSIYKEAGQRVCDILATFADRVEKRSVDEVAVDVTGAARRLLETTPFDDILREALQKGSHLADSAASLEMARETHASTRAGSSKQRERSAGGGPDPRDSYDANEQTMLAGAVVVARARAAVTKQLGFTCSGGVAPNKQLAKLGCGLHKPNQQTVVLRRHVAGLLRDLPLDRLAGLGGEFGKRLKDELRVETAGDLAAKEPRDLVRAGVCEDEGDAIRVVRMARGEHDDPVKDQATYKSFAASKNFFRAPLDDEAAVDKWLRNFADELWDRVTKDREAHARAPTSCTVSVTRGGEHRFTGTVGATSATRAGALSVGWGGSPKTVYDAARACFRRWAGEKHAGGGFGITVLGVTVSNFEDLQKEGKGGGIMALFKKPSGRSPRAPSPPAKRGMDAGRCVAAPADDGAAARPIDVDGDDDDAPWTCAACTYEHASPAEAAYLACALCATPRNPA</sequence>
<dbReference type="Pfam" id="PF11799">
    <property type="entry name" value="IMS_C"/>
    <property type="match status" value="1"/>
</dbReference>
<evidence type="ECO:0000256" key="6">
    <source>
        <dbReference type="ARBA" id="ARBA00023242"/>
    </source>
</evidence>
<dbReference type="EMBL" id="JBBJCI010000151">
    <property type="protein sequence ID" value="KAK7242015.1"/>
    <property type="molecule type" value="Genomic_DNA"/>
</dbReference>
<dbReference type="SUPFAM" id="SSF56672">
    <property type="entry name" value="DNA/RNA polymerases"/>
    <property type="match status" value="1"/>
</dbReference>
<keyword evidence="4" id="KW-0227">DNA damage</keyword>
<comment type="subcellular location">
    <subcellularLocation>
        <location evidence="1">Nucleus</location>
    </subcellularLocation>
</comment>
<feature type="domain" description="UmuC" evidence="9">
    <location>
        <begin position="8"/>
        <end position="280"/>
    </location>
</feature>
<name>A0ABR1G0I1_AURAN</name>
<protein>
    <recommendedName>
        <fullName evidence="7">DNA polymerase eta</fullName>
    </recommendedName>
</protein>
<dbReference type="InterPro" id="IPR052230">
    <property type="entry name" value="DNA_polymerase_eta"/>
</dbReference>
<gene>
    <name evidence="10" type="primary">POLH</name>
    <name evidence="10" type="ORF">SO694_00018326</name>
</gene>
<proteinExistence type="predicted"/>
<evidence type="ECO:0000256" key="5">
    <source>
        <dbReference type="ARBA" id="ARBA00023204"/>
    </source>
</evidence>
<dbReference type="PANTHER" id="PTHR45873">
    <property type="entry name" value="DNA POLYMERASE ETA"/>
    <property type="match status" value="1"/>
</dbReference>
<dbReference type="PIRSF" id="PIRSF036603">
    <property type="entry name" value="DPol_eta"/>
    <property type="match status" value="1"/>
</dbReference>
<dbReference type="Gene3D" id="3.30.1490.100">
    <property type="entry name" value="DNA polymerase, Y-family, little finger domain"/>
    <property type="match status" value="1"/>
</dbReference>
<dbReference type="Pfam" id="PF00817">
    <property type="entry name" value="IMS"/>
    <property type="match status" value="1"/>
</dbReference>
<dbReference type="InterPro" id="IPR043502">
    <property type="entry name" value="DNA/RNA_pol_sf"/>
</dbReference>
<keyword evidence="2" id="KW-0808">Transferase</keyword>
<organism evidence="10 11">
    <name type="scientific">Aureococcus anophagefferens</name>
    <name type="common">Harmful bloom alga</name>
    <dbReference type="NCBI Taxonomy" id="44056"/>
    <lineage>
        <taxon>Eukaryota</taxon>
        <taxon>Sar</taxon>
        <taxon>Stramenopiles</taxon>
        <taxon>Ochrophyta</taxon>
        <taxon>Pelagophyceae</taxon>
        <taxon>Pelagomonadales</taxon>
        <taxon>Pelagomonadaceae</taxon>
        <taxon>Aureococcus</taxon>
    </lineage>
</organism>